<keyword evidence="9" id="KW-1185">Reference proteome</keyword>
<evidence type="ECO:0000256" key="1">
    <source>
        <dbReference type="ARBA" id="ARBA00004651"/>
    </source>
</evidence>
<evidence type="ECO:0000256" key="4">
    <source>
        <dbReference type="ARBA" id="ARBA00022989"/>
    </source>
</evidence>
<sequence>MSKKQKIYPWLMIVTTGLLCGVVSGVFTQVMGLFLTPLANSIGGGKLGSVSYYYTVLILATAVGTTLVGKFIHKVNVSLILLGAIVVTAASTWLFSMANNVMAFYVLAAVVGICCGFSGYVVQGVVINNWFVKRKNFAFTAGAFFNTIFLAIITPVASQIIQSNGWRRAFIILAIIMLVVGVPCSLFTKVEPAKLNLLPYGVSSQAELDQVNNNSEVEESSNSSTGKVLLSVSFVLVLIFFCFNEFAGNMTSLWPSFAEGVGFGANVGGLIATIITVADLIMTPLFGVTSDHFGGRKALPWWLFLTILAPVLMIIANQTRLIPLALIAAVPADAISVIMGSGEQIFAKDILGKDFDAGYSYASSITYVVSAFATPVLSNIADATHNWNIVVGIVAICEVIVLFAVIIGEKRADKLAK</sequence>
<dbReference type="EMBL" id="JXLH01000029">
    <property type="protein sequence ID" value="KJY54864.1"/>
    <property type="molecule type" value="Genomic_DNA"/>
</dbReference>
<feature type="transmembrane region" description="Helical" evidence="6">
    <location>
        <begin position="79"/>
        <end position="96"/>
    </location>
</feature>
<feature type="transmembrane region" description="Helical" evidence="6">
    <location>
        <begin position="228"/>
        <end position="247"/>
    </location>
</feature>
<dbReference type="Pfam" id="PF07690">
    <property type="entry name" value="MFS_1"/>
    <property type="match status" value="1"/>
</dbReference>
<keyword evidence="2" id="KW-0813">Transport</keyword>
<dbReference type="AlphaFoldDB" id="A0A0F4L9C3"/>
<keyword evidence="4 6" id="KW-1133">Transmembrane helix</keyword>
<reference evidence="8 9" key="1">
    <citation type="submission" date="2015-01" db="EMBL/GenBank/DDBJ databases">
        <title>Comparative genomics of the lactic acid bacteria isolated from the honey bee gut.</title>
        <authorList>
            <person name="Ellegaard K.M."/>
            <person name="Tamarit D."/>
            <person name="Javelind E."/>
            <person name="Olofsson T."/>
            <person name="Andersson S.G."/>
            <person name="Vasquez A."/>
        </authorList>
    </citation>
    <scope>NUCLEOTIDE SEQUENCE [LARGE SCALE GENOMIC DNA]</scope>
    <source>
        <strain evidence="8 9">Hma2</strain>
    </source>
</reference>
<evidence type="ECO:0000256" key="3">
    <source>
        <dbReference type="ARBA" id="ARBA00022692"/>
    </source>
</evidence>
<evidence type="ECO:0000256" key="5">
    <source>
        <dbReference type="ARBA" id="ARBA00023136"/>
    </source>
</evidence>
<dbReference type="InterPro" id="IPR020846">
    <property type="entry name" value="MFS_dom"/>
</dbReference>
<feature type="transmembrane region" description="Helical" evidence="6">
    <location>
        <begin position="298"/>
        <end position="315"/>
    </location>
</feature>
<evidence type="ECO:0000313" key="9">
    <source>
        <dbReference type="Proteomes" id="UP000033612"/>
    </source>
</evidence>
<proteinExistence type="predicted"/>
<dbReference type="Gene3D" id="1.20.1250.20">
    <property type="entry name" value="MFS general substrate transporter like domains"/>
    <property type="match status" value="2"/>
</dbReference>
<feature type="domain" description="Major facilitator superfamily (MFS) profile" evidence="7">
    <location>
        <begin position="9"/>
        <end position="412"/>
    </location>
</feature>
<dbReference type="InterPro" id="IPR050327">
    <property type="entry name" value="Proton-linked_MCT"/>
</dbReference>
<dbReference type="HOGENOM" id="CLU_001265_59_9_9"/>
<evidence type="ECO:0000256" key="2">
    <source>
        <dbReference type="ARBA" id="ARBA00022448"/>
    </source>
</evidence>
<organism evidence="8 9">
    <name type="scientific">Lactobacillus kimbladii</name>
    <dbReference type="NCBI Taxonomy" id="1218506"/>
    <lineage>
        <taxon>Bacteria</taxon>
        <taxon>Bacillati</taxon>
        <taxon>Bacillota</taxon>
        <taxon>Bacilli</taxon>
        <taxon>Lactobacillales</taxon>
        <taxon>Lactobacillaceae</taxon>
        <taxon>Lactobacillus</taxon>
    </lineage>
</organism>
<dbReference type="GO" id="GO:0005886">
    <property type="term" value="C:plasma membrane"/>
    <property type="evidence" value="ECO:0007669"/>
    <property type="project" value="UniProtKB-SubCell"/>
</dbReference>
<feature type="transmembrane region" description="Helical" evidence="6">
    <location>
        <begin position="361"/>
        <end position="381"/>
    </location>
</feature>
<dbReference type="OrthoDB" id="182417at2"/>
<feature type="transmembrane region" description="Helical" evidence="6">
    <location>
        <begin position="102"/>
        <end position="125"/>
    </location>
</feature>
<protein>
    <recommendedName>
        <fullName evidence="7">Major facilitator superfamily (MFS) profile domain-containing protein</fullName>
    </recommendedName>
</protein>
<comment type="caution">
    <text evidence="8">The sequence shown here is derived from an EMBL/GenBank/DDBJ whole genome shotgun (WGS) entry which is preliminary data.</text>
</comment>
<evidence type="ECO:0000256" key="6">
    <source>
        <dbReference type="SAM" id="Phobius"/>
    </source>
</evidence>
<keyword evidence="5 6" id="KW-0472">Membrane</keyword>
<accession>A0A0F4L9C3</accession>
<name>A0A0F4L9C3_9LACO</name>
<dbReference type="GO" id="GO:0022857">
    <property type="term" value="F:transmembrane transporter activity"/>
    <property type="evidence" value="ECO:0007669"/>
    <property type="project" value="InterPro"/>
</dbReference>
<feature type="transmembrane region" description="Helical" evidence="6">
    <location>
        <begin position="51"/>
        <end position="72"/>
    </location>
</feature>
<feature type="transmembrane region" description="Helical" evidence="6">
    <location>
        <begin position="169"/>
        <end position="188"/>
    </location>
</feature>
<dbReference type="PANTHER" id="PTHR11360:SF290">
    <property type="entry name" value="MONOCARBOXYLATE MFS PERMEASE"/>
    <property type="match status" value="1"/>
</dbReference>
<dbReference type="RefSeq" id="WP_046332804.1">
    <property type="nucleotide sequence ID" value="NZ_JBHTBO010000012.1"/>
</dbReference>
<keyword evidence="3 6" id="KW-0812">Transmembrane</keyword>
<dbReference type="PATRIC" id="fig|1218506.3.peg.1972"/>
<comment type="subcellular location">
    <subcellularLocation>
        <location evidence="1">Cell membrane</location>
        <topology evidence="1">Multi-pass membrane protein</topology>
    </subcellularLocation>
</comment>
<evidence type="ECO:0000313" key="8">
    <source>
        <dbReference type="EMBL" id="KJY54864.1"/>
    </source>
</evidence>
<feature type="transmembrane region" description="Helical" evidence="6">
    <location>
        <begin position="387"/>
        <end position="407"/>
    </location>
</feature>
<dbReference type="Proteomes" id="UP000033612">
    <property type="component" value="Unassembled WGS sequence"/>
</dbReference>
<dbReference type="InterPro" id="IPR036259">
    <property type="entry name" value="MFS_trans_sf"/>
</dbReference>
<dbReference type="PANTHER" id="PTHR11360">
    <property type="entry name" value="MONOCARBOXYLATE TRANSPORTER"/>
    <property type="match status" value="1"/>
</dbReference>
<dbReference type="STRING" id="1218506.JF75_18730"/>
<dbReference type="SUPFAM" id="SSF103473">
    <property type="entry name" value="MFS general substrate transporter"/>
    <property type="match status" value="1"/>
</dbReference>
<evidence type="ECO:0000259" key="7">
    <source>
        <dbReference type="PROSITE" id="PS50850"/>
    </source>
</evidence>
<feature type="transmembrane region" description="Helical" evidence="6">
    <location>
        <begin position="7"/>
        <end position="31"/>
    </location>
</feature>
<feature type="transmembrane region" description="Helical" evidence="6">
    <location>
        <begin position="137"/>
        <end position="157"/>
    </location>
</feature>
<feature type="transmembrane region" description="Helical" evidence="6">
    <location>
        <begin position="267"/>
        <end position="286"/>
    </location>
</feature>
<dbReference type="InterPro" id="IPR011701">
    <property type="entry name" value="MFS"/>
</dbReference>
<dbReference type="PROSITE" id="PS50850">
    <property type="entry name" value="MFS"/>
    <property type="match status" value="1"/>
</dbReference>
<gene>
    <name evidence="8" type="ORF">JF75_18730</name>
</gene>